<evidence type="ECO:0000313" key="3">
    <source>
        <dbReference type="Proteomes" id="UP000325763"/>
    </source>
</evidence>
<proteinExistence type="predicted"/>
<dbReference type="AlphaFoldDB" id="A0A5P2VZM4"/>
<evidence type="ECO:0000313" key="2">
    <source>
        <dbReference type="EMBL" id="QEV38212.1"/>
    </source>
</evidence>
<dbReference type="EMBL" id="CP023747">
    <property type="protein sequence ID" value="QEV38212.1"/>
    <property type="molecule type" value="Genomic_DNA"/>
</dbReference>
<dbReference type="Proteomes" id="UP000325763">
    <property type="component" value="Chromosome"/>
</dbReference>
<protein>
    <submittedName>
        <fullName evidence="2">Uncharacterized protein</fullName>
    </submittedName>
</protein>
<accession>A0A5P2VZM4</accession>
<name>A0A5P2VZM4_9ACTN</name>
<sequence length="61" mass="6241">MPPGTHARCVVGIAHVHPARGRPSALRSHAPDAAGPALRANDATFETRPRASRSAPPSAAP</sequence>
<reference evidence="2 3" key="1">
    <citation type="submission" date="2017-09" db="EMBL/GenBank/DDBJ databases">
        <title>Streptomyces genome completion.</title>
        <authorList>
            <person name="Lee N."/>
            <person name="Cho B.-K."/>
        </authorList>
    </citation>
    <scope>NUCLEOTIDE SEQUENCE [LARGE SCALE GENOMIC DNA]</scope>
    <source>
        <strain evidence="2 3">ATCC 14899</strain>
    </source>
</reference>
<gene>
    <name evidence="2" type="ORF">CP978_06355</name>
</gene>
<feature type="region of interest" description="Disordered" evidence="1">
    <location>
        <begin position="18"/>
        <end position="61"/>
    </location>
</feature>
<dbReference type="KEGG" id="snq:CP978_06355"/>
<feature type="compositionally biased region" description="Low complexity" evidence="1">
    <location>
        <begin position="52"/>
        <end position="61"/>
    </location>
</feature>
<evidence type="ECO:0000256" key="1">
    <source>
        <dbReference type="SAM" id="MobiDB-lite"/>
    </source>
</evidence>
<organism evidence="2 3">
    <name type="scientific">Streptomyces nodosus</name>
    <dbReference type="NCBI Taxonomy" id="40318"/>
    <lineage>
        <taxon>Bacteria</taxon>
        <taxon>Bacillati</taxon>
        <taxon>Actinomycetota</taxon>
        <taxon>Actinomycetes</taxon>
        <taxon>Kitasatosporales</taxon>
        <taxon>Streptomycetaceae</taxon>
        <taxon>Streptomyces</taxon>
    </lineage>
</organism>